<feature type="transmembrane region" description="Helical" evidence="1">
    <location>
        <begin position="357"/>
        <end position="379"/>
    </location>
</feature>
<proteinExistence type="predicted"/>
<evidence type="ECO:0000256" key="1">
    <source>
        <dbReference type="SAM" id="Phobius"/>
    </source>
</evidence>
<organism evidence="2 3">
    <name type="scientific">Nanchangia anserum</name>
    <dbReference type="NCBI Taxonomy" id="2692125"/>
    <lineage>
        <taxon>Bacteria</taxon>
        <taxon>Bacillati</taxon>
        <taxon>Actinomycetota</taxon>
        <taxon>Actinomycetes</taxon>
        <taxon>Actinomycetales</taxon>
        <taxon>Actinomycetaceae</taxon>
        <taxon>Nanchangia</taxon>
    </lineage>
</organism>
<feature type="transmembrane region" description="Helical" evidence="1">
    <location>
        <begin position="31"/>
        <end position="54"/>
    </location>
</feature>
<evidence type="ECO:0000313" key="2">
    <source>
        <dbReference type="EMBL" id="MBD3688963.1"/>
    </source>
</evidence>
<keyword evidence="1" id="KW-0812">Transmembrane</keyword>
<dbReference type="Proteomes" id="UP000627538">
    <property type="component" value="Unassembled WGS sequence"/>
</dbReference>
<feature type="transmembrane region" description="Helical" evidence="1">
    <location>
        <begin position="319"/>
        <end position="337"/>
    </location>
</feature>
<dbReference type="RefSeq" id="WP_191071048.1">
    <property type="nucleotide sequence ID" value="NZ_CP060506.1"/>
</dbReference>
<evidence type="ECO:0000313" key="3">
    <source>
        <dbReference type="Proteomes" id="UP000627538"/>
    </source>
</evidence>
<keyword evidence="1" id="KW-1133">Transmembrane helix</keyword>
<reference evidence="2 3" key="1">
    <citation type="submission" date="2020-08" db="EMBL/GenBank/DDBJ databases">
        <title>Winkia gen. nov., sp. nov., isolated from faeces of the Anser albifrons in China.</title>
        <authorList>
            <person name="Liu Q."/>
        </authorList>
    </citation>
    <scope>NUCLEOTIDE SEQUENCE [LARGE SCALE GENOMIC DNA]</scope>
    <source>
        <strain evidence="2 3">C62</strain>
    </source>
</reference>
<keyword evidence="1" id="KW-0472">Membrane</keyword>
<protein>
    <submittedName>
        <fullName evidence="2">Uncharacterized protein</fullName>
    </submittedName>
</protein>
<dbReference type="EMBL" id="JACRUO010000001">
    <property type="protein sequence ID" value="MBD3688963.1"/>
    <property type="molecule type" value="Genomic_DNA"/>
</dbReference>
<keyword evidence="3" id="KW-1185">Reference proteome</keyword>
<sequence length="425" mass="44645">MSAASGSQPTPGQVRRRLIDQLPFRPACTRLAVRTAVAMLLAQAICGAALALGVSAGNVRQPFLEPSVATWRGLCQGFSSVMGGGLFGQGHASTGIFAWGTLATCAIGYAVALRSLRRQRLPMLRDVASTPLLCAAIVAVVNVVVALIGGAGSFGPSGSRAFFISAIFAVLATAGAFVRASADYDTFMWRHVHRFLRGTRPALIAAAWFFGAGSLVTVILVAIAIACGHLPLTISAASATSLGLAGANLIAAVPVTWLGGAVTIGGAPMDPTSVHAVSLYSSLGLGYTIAALVLALVVSAAASIALVMARQRRAKIRHILATFVIWLLIASFFQALSSLRWDGEWSLHVHQFLLTRAIVWTVIVELFARYVAPLLIAWLPPLRRRAGHLLDELAPELTHPASADDVEVEVIDVTSASTRSASERE</sequence>
<feature type="transmembrane region" description="Helical" evidence="1">
    <location>
        <begin position="96"/>
        <end position="116"/>
    </location>
</feature>
<feature type="transmembrane region" description="Helical" evidence="1">
    <location>
        <begin position="203"/>
        <end position="226"/>
    </location>
</feature>
<name>A0A8I0GA14_9ACTO</name>
<accession>A0A8I0GA14</accession>
<feature type="transmembrane region" description="Helical" evidence="1">
    <location>
        <begin position="128"/>
        <end position="149"/>
    </location>
</feature>
<feature type="transmembrane region" description="Helical" evidence="1">
    <location>
        <begin position="285"/>
        <end position="307"/>
    </location>
</feature>
<feature type="transmembrane region" description="Helical" evidence="1">
    <location>
        <begin position="161"/>
        <end position="182"/>
    </location>
</feature>
<comment type="caution">
    <text evidence="2">The sequence shown here is derived from an EMBL/GenBank/DDBJ whole genome shotgun (WGS) entry which is preliminary data.</text>
</comment>
<gene>
    <name evidence="2" type="ORF">H8R10_01765</name>
</gene>
<dbReference type="AlphaFoldDB" id="A0A8I0GA14"/>